<name>A0A1B0B4S4_9MUSC</name>
<proteinExistence type="predicted"/>
<keyword evidence="2" id="KW-1185">Reference proteome</keyword>
<evidence type="ECO:0000313" key="2">
    <source>
        <dbReference type="Proteomes" id="UP000092460"/>
    </source>
</evidence>
<sequence>MQQPAPLIESDRSHDALIASVPSIGTDEQMNEQMKNCVSSVEISPNISEETATDAISCQLGLVPARKSIFISRLPSCTSKEAIVDYFKNKLSVEDARKCSVSQLSSSRH</sequence>
<accession>A0A1B0B4S4</accession>
<protein>
    <submittedName>
        <fullName evidence="1">Uncharacterized protein</fullName>
    </submittedName>
</protein>
<reference evidence="2" key="1">
    <citation type="submission" date="2015-01" db="EMBL/GenBank/DDBJ databases">
        <authorList>
            <person name="Aksoy S."/>
            <person name="Warren W."/>
            <person name="Wilson R.K."/>
        </authorList>
    </citation>
    <scope>NUCLEOTIDE SEQUENCE [LARGE SCALE GENOMIC DNA]</scope>
    <source>
        <strain evidence="2">IAEA</strain>
    </source>
</reference>
<organism evidence="1 2">
    <name type="scientific">Glossina palpalis gambiensis</name>
    <dbReference type="NCBI Taxonomy" id="67801"/>
    <lineage>
        <taxon>Eukaryota</taxon>
        <taxon>Metazoa</taxon>
        <taxon>Ecdysozoa</taxon>
        <taxon>Arthropoda</taxon>
        <taxon>Hexapoda</taxon>
        <taxon>Insecta</taxon>
        <taxon>Pterygota</taxon>
        <taxon>Neoptera</taxon>
        <taxon>Endopterygota</taxon>
        <taxon>Diptera</taxon>
        <taxon>Brachycera</taxon>
        <taxon>Muscomorpha</taxon>
        <taxon>Hippoboscoidea</taxon>
        <taxon>Glossinidae</taxon>
        <taxon>Glossina</taxon>
    </lineage>
</organism>
<dbReference type="EMBL" id="JXJN01008467">
    <property type="status" value="NOT_ANNOTATED_CDS"/>
    <property type="molecule type" value="Genomic_DNA"/>
</dbReference>
<evidence type="ECO:0000313" key="1">
    <source>
        <dbReference type="EnsemblMetazoa" id="GPPI018855-PA"/>
    </source>
</evidence>
<dbReference type="EnsemblMetazoa" id="GPPI018855-RA">
    <property type="protein sequence ID" value="GPPI018855-PA"/>
    <property type="gene ID" value="GPPI018855"/>
</dbReference>
<dbReference type="AlphaFoldDB" id="A0A1B0B4S4"/>
<dbReference type="Proteomes" id="UP000092460">
    <property type="component" value="Unassembled WGS sequence"/>
</dbReference>
<reference evidence="1" key="2">
    <citation type="submission" date="2020-05" db="UniProtKB">
        <authorList>
            <consortium name="EnsemblMetazoa"/>
        </authorList>
    </citation>
    <scope>IDENTIFICATION</scope>
    <source>
        <strain evidence="1">IAEA</strain>
    </source>
</reference>
<dbReference type="VEuPathDB" id="VectorBase:GPPI018855"/>